<name>A0A5B7D0E9_PORTR</name>
<evidence type="ECO:0000313" key="1">
    <source>
        <dbReference type="EMBL" id="MPC13966.1"/>
    </source>
</evidence>
<dbReference type="EMBL" id="VSRR010000319">
    <property type="protein sequence ID" value="MPC13966.1"/>
    <property type="molecule type" value="Genomic_DNA"/>
</dbReference>
<dbReference type="Proteomes" id="UP000324222">
    <property type="component" value="Unassembled WGS sequence"/>
</dbReference>
<gene>
    <name evidence="1" type="ORF">E2C01_006718</name>
</gene>
<reference evidence="1 2" key="1">
    <citation type="submission" date="2019-05" db="EMBL/GenBank/DDBJ databases">
        <title>Another draft genome of Portunus trituberculatus and its Hox gene families provides insights of decapod evolution.</title>
        <authorList>
            <person name="Jeong J.-H."/>
            <person name="Song I."/>
            <person name="Kim S."/>
            <person name="Choi T."/>
            <person name="Kim D."/>
            <person name="Ryu S."/>
            <person name="Kim W."/>
        </authorList>
    </citation>
    <scope>NUCLEOTIDE SEQUENCE [LARGE SCALE GENOMIC DNA]</scope>
    <source>
        <tissue evidence="1">Muscle</tissue>
    </source>
</reference>
<sequence>MLRDSPVFGELCGQDNLSVSKGGGVRGGLDNDLTLGEGSGFCSMPTADAGSIFQKLPFPGSSCDRGTFTKYRFRDRLCRMEFCR</sequence>
<accession>A0A5B7D0E9</accession>
<comment type="caution">
    <text evidence="1">The sequence shown here is derived from an EMBL/GenBank/DDBJ whole genome shotgun (WGS) entry which is preliminary data.</text>
</comment>
<proteinExistence type="predicted"/>
<keyword evidence="2" id="KW-1185">Reference proteome</keyword>
<organism evidence="1 2">
    <name type="scientific">Portunus trituberculatus</name>
    <name type="common">Swimming crab</name>
    <name type="synonym">Neptunus trituberculatus</name>
    <dbReference type="NCBI Taxonomy" id="210409"/>
    <lineage>
        <taxon>Eukaryota</taxon>
        <taxon>Metazoa</taxon>
        <taxon>Ecdysozoa</taxon>
        <taxon>Arthropoda</taxon>
        <taxon>Crustacea</taxon>
        <taxon>Multicrustacea</taxon>
        <taxon>Malacostraca</taxon>
        <taxon>Eumalacostraca</taxon>
        <taxon>Eucarida</taxon>
        <taxon>Decapoda</taxon>
        <taxon>Pleocyemata</taxon>
        <taxon>Brachyura</taxon>
        <taxon>Eubrachyura</taxon>
        <taxon>Portunoidea</taxon>
        <taxon>Portunidae</taxon>
        <taxon>Portuninae</taxon>
        <taxon>Portunus</taxon>
    </lineage>
</organism>
<protein>
    <submittedName>
        <fullName evidence="1">Uncharacterized protein</fullName>
    </submittedName>
</protein>
<evidence type="ECO:0000313" key="2">
    <source>
        <dbReference type="Proteomes" id="UP000324222"/>
    </source>
</evidence>
<dbReference type="AlphaFoldDB" id="A0A5B7D0E9"/>